<feature type="transmembrane region" description="Helical" evidence="1">
    <location>
        <begin position="58"/>
        <end position="84"/>
    </location>
</feature>
<dbReference type="KEGG" id="pspc:Strain318_002104"/>
<dbReference type="EMBL" id="CP130613">
    <property type="protein sequence ID" value="WKW15702.1"/>
    <property type="molecule type" value="Genomic_DNA"/>
</dbReference>
<accession>A0AA49Q836</accession>
<keyword evidence="1" id="KW-0812">Transmembrane</keyword>
<evidence type="ECO:0000313" key="3">
    <source>
        <dbReference type="EMBL" id="WKW15702.1"/>
    </source>
</evidence>
<keyword evidence="1" id="KW-0472">Membrane</keyword>
<reference evidence="3" key="1">
    <citation type="submission" date="2023-07" db="EMBL/GenBank/DDBJ databases">
        <authorList>
            <person name="Haufschild T."/>
            <person name="Kallscheuer N."/>
            <person name="Hammer J."/>
            <person name="Kohn T."/>
            <person name="Kabuu M."/>
            <person name="Jogler M."/>
            <person name="Wohfarth N."/>
            <person name="Heuer A."/>
            <person name="Rohde M."/>
            <person name="van Teeseling M.C.F."/>
            <person name="Jogler C."/>
        </authorList>
    </citation>
    <scope>NUCLEOTIDE SEQUENCE</scope>
    <source>
        <strain evidence="2">Strain 138</strain>
        <strain evidence="3">Strain 318</strain>
    </source>
</reference>
<dbReference type="RefSeq" id="WP_367885671.1">
    <property type="nucleotide sequence ID" value="NZ_CP130612.1"/>
</dbReference>
<gene>
    <name evidence="2" type="ORF">Strain138_002105</name>
    <name evidence="3" type="ORF">Strain318_002104</name>
</gene>
<name>A0AA49Q836_9BACT</name>
<protein>
    <submittedName>
        <fullName evidence="3">ABC transporter permease subunit</fullName>
    </submittedName>
</protein>
<feature type="transmembrane region" description="Helical" evidence="1">
    <location>
        <begin position="105"/>
        <end position="128"/>
    </location>
</feature>
<dbReference type="GO" id="GO:0005886">
    <property type="term" value="C:plasma membrane"/>
    <property type="evidence" value="ECO:0007669"/>
    <property type="project" value="UniProtKB-SubCell"/>
</dbReference>
<dbReference type="Pfam" id="PF12679">
    <property type="entry name" value="ABC2_membrane_2"/>
    <property type="match status" value="1"/>
</dbReference>
<organism evidence="3 4">
    <name type="scientific">Pseudogemmatithrix spongiicola</name>
    <dbReference type="NCBI Taxonomy" id="3062599"/>
    <lineage>
        <taxon>Bacteria</taxon>
        <taxon>Pseudomonadati</taxon>
        <taxon>Gemmatimonadota</taxon>
        <taxon>Gemmatimonadia</taxon>
        <taxon>Gemmatimonadales</taxon>
        <taxon>Gemmatimonadaceae</taxon>
        <taxon>Pseudogemmatithrix</taxon>
    </lineage>
</organism>
<dbReference type="Proteomes" id="UP001229955">
    <property type="component" value="Chromosome"/>
</dbReference>
<dbReference type="AlphaFoldDB" id="A0AA49Q836"/>
<keyword evidence="1" id="KW-1133">Transmembrane helix</keyword>
<dbReference type="EMBL" id="CP130612">
    <property type="protein sequence ID" value="WKW12795.1"/>
    <property type="molecule type" value="Genomic_DNA"/>
</dbReference>
<feature type="transmembrane region" description="Helical" evidence="1">
    <location>
        <begin position="34"/>
        <end position="52"/>
    </location>
</feature>
<dbReference type="GO" id="GO:0140359">
    <property type="term" value="F:ABC-type transporter activity"/>
    <property type="evidence" value="ECO:0007669"/>
    <property type="project" value="InterPro"/>
</dbReference>
<evidence type="ECO:0000313" key="4">
    <source>
        <dbReference type="Proteomes" id="UP001229955"/>
    </source>
</evidence>
<feature type="transmembrane region" description="Helical" evidence="1">
    <location>
        <begin position="140"/>
        <end position="164"/>
    </location>
</feature>
<evidence type="ECO:0000313" key="2">
    <source>
        <dbReference type="EMBL" id="WKW12795.1"/>
    </source>
</evidence>
<keyword evidence="4" id="KW-1185">Reference proteome</keyword>
<feature type="transmembrane region" description="Helical" evidence="1">
    <location>
        <begin position="176"/>
        <end position="197"/>
    </location>
</feature>
<accession>A0AA49Q651</accession>
<proteinExistence type="predicted"/>
<evidence type="ECO:0000256" key="1">
    <source>
        <dbReference type="SAM" id="Phobius"/>
    </source>
</evidence>
<sequence length="276" mass="28920">MTTVTLAAAAPRAASPLGLVLRAGVRDLARNRWLLAYGIALAGMSELLFVFGGAGQQVLLSLLNATLLLVPLVALVFGTMHVYASREFIELLLAQPLPRRAIFTGLYLGLTLPLAGAFVLGVGIPLLLHGTLSAASPSALLALAAVGVLLTATFAAMAMAIALGSDDRLKGMSLSLGAWFLFTIGYDGAVLAVVSMFGDWPLEKPLLLLMLGNPVDLARVLVLTGLDTAALLGYTGALFRRLFGGALGPSVALTALALWTVLPVSLARRRFLRRDF</sequence>
<feature type="transmembrane region" description="Helical" evidence="1">
    <location>
        <begin position="246"/>
        <end position="266"/>
    </location>
</feature>